<name>A0A9P7F986_9AGAM</name>
<dbReference type="Proteomes" id="UP000823399">
    <property type="component" value="Unassembled WGS sequence"/>
</dbReference>
<evidence type="ECO:0000256" key="1">
    <source>
        <dbReference type="SAM" id="SignalP"/>
    </source>
</evidence>
<feature type="signal peptide" evidence="1">
    <location>
        <begin position="1"/>
        <end position="23"/>
    </location>
</feature>
<proteinExistence type="predicted"/>
<evidence type="ECO:0000313" key="2">
    <source>
        <dbReference type="EMBL" id="KAG2109938.1"/>
    </source>
</evidence>
<dbReference type="EMBL" id="JABBWM010000022">
    <property type="protein sequence ID" value="KAG2109938.1"/>
    <property type="molecule type" value="Genomic_DNA"/>
</dbReference>
<reference evidence="2" key="1">
    <citation type="journal article" date="2020" name="New Phytol.">
        <title>Comparative genomics reveals dynamic genome evolution in host specialist ectomycorrhizal fungi.</title>
        <authorList>
            <person name="Lofgren L.A."/>
            <person name="Nguyen N.H."/>
            <person name="Vilgalys R."/>
            <person name="Ruytinx J."/>
            <person name="Liao H.L."/>
            <person name="Branco S."/>
            <person name="Kuo A."/>
            <person name="LaButti K."/>
            <person name="Lipzen A."/>
            <person name="Andreopoulos W."/>
            <person name="Pangilinan J."/>
            <person name="Riley R."/>
            <person name="Hundley H."/>
            <person name="Na H."/>
            <person name="Barry K."/>
            <person name="Grigoriev I.V."/>
            <person name="Stajich J.E."/>
            <person name="Kennedy P.G."/>
        </authorList>
    </citation>
    <scope>NUCLEOTIDE SEQUENCE</scope>
    <source>
        <strain evidence="2">FC423</strain>
    </source>
</reference>
<dbReference type="RefSeq" id="XP_041293806.1">
    <property type="nucleotide sequence ID" value="XM_041437108.1"/>
</dbReference>
<dbReference type="AlphaFoldDB" id="A0A9P7F986"/>
<sequence length="77" mass="8429">MRLFSLAAVAALIASMSISTTLASPDNTCLAVGKYCDADFECCSDACTWKTDCSEKYCGVYDSMLDLDELKRSYIEC</sequence>
<keyword evidence="3" id="KW-1185">Reference proteome</keyword>
<comment type="caution">
    <text evidence="2">The sequence shown here is derived from an EMBL/GenBank/DDBJ whole genome shotgun (WGS) entry which is preliminary data.</text>
</comment>
<dbReference type="OrthoDB" id="10336571at2759"/>
<organism evidence="2 3">
    <name type="scientific">Suillus discolor</name>
    <dbReference type="NCBI Taxonomy" id="1912936"/>
    <lineage>
        <taxon>Eukaryota</taxon>
        <taxon>Fungi</taxon>
        <taxon>Dikarya</taxon>
        <taxon>Basidiomycota</taxon>
        <taxon>Agaricomycotina</taxon>
        <taxon>Agaricomycetes</taxon>
        <taxon>Agaricomycetidae</taxon>
        <taxon>Boletales</taxon>
        <taxon>Suillineae</taxon>
        <taxon>Suillaceae</taxon>
        <taxon>Suillus</taxon>
    </lineage>
</organism>
<gene>
    <name evidence="2" type="ORF">F5147DRAFT_690934</name>
</gene>
<protein>
    <submittedName>
        <fullName evidence="2">Uncharacterized protein</fullName>
    </submittedName>
</protein>
<keyword evidence="1" id="KW-0732">Signal</keyword>
<dbReference type="GeneID" id="64699367"/>
<feature type="chain" id="PRO_5040467786" evidence="1">
    <location>
        <begin position="24"/>
        <end position="77"/>
    </location>
</feature>
<accession>A0A9P7F986</accession>
<evidence type="ECO:0000313" key="3">
    <source>
        <dbReference type="Proteomes" id="UP000823399"/>
    </source>
</evidence>